<evidence type="ECO:0000313" key="3">
    <source>
        <dbReference type="EMBL" id="QCD89349.1"/>
    </source>
</evidence>
<keyword evidence="1" id="KW-0677">Repeat</keyword>
<dbReference type="NCBIfam" id="TIGR00756">
    <property type="entry name" value="PPR"/>
    <property type="match status" value="2"/>
</dbReference>
<dbReference type="Gene3D" id="1.25.40.10">
    <property type="entry name" value="Tetratricopeptide repeat domain"/>
    <property type="match status" value="1"/>
</dbReference>
<dbReference type="Pfam" id="PF20430">
    <property type="entry name" value="Eplus_motif"/>
    <property type="match status" value="1"/>
</dbReference>
<keyword evidence="3" id="KW-0378">Hydrolase</keyword>
<protein>
    <submittedName>
        <fullName evidence="3">Structure-specific endonuclease subunit SLX1</fullName>
    </submittedName>
</protein>
<dbReference type="Proteomes" id="UP000501690">
    <property type="component" value="Linkage Group LG4"/>
</dbReference>
<name>A0A4D6LKS5_VIGUN</name>
<evidence type="ECO:0000256" key="1">
    <source>
        <dbReference type="ARBA" id="ARBA00022737"/>
    </source>
</evidence>
<organism evidence="3 4">
    <name type="scientific">Vigna unguiculata</name>
    <name type="common">Cowpea</name>
    <dbReference type="NCBI Taxonomy" id="3917"/>
    <lineage>
        <taxon>Eukaryota</taxon>
        <taxon>Viridiplantae</taxon>
        <taxon>Streptophyta</taxon>
        <taxon>Embryophyta</taxon>
        <taxon>Tracheophyta</taxon>
        <taxon>Spermatophyta</taxon>
        <taxon>Magnoliopsida</taxon>
        <taxon>eudicotyledons</taxon>
        <taxon>Gunneridae</taxon>
        <taxon>Pentapetalae</taxon>
        <taxon>rosids</taxon>
        <taxon>fabids</taxon>
        <taxon>Fabales</taxon>
        <taxon>Fabaceae</taxon>
        <taxon>Papilionoideae</taxon>
        <taxon>50 kb inversion clade</taxon>
        <taxon>NPAAA clade</taxon>
        <taxon>indigoferoid/millettioid clade</taxon>
        <taxon>Phaseoleae</taxon>
        <taxon>Vigna</taxon>
    </lineage>
</organism>
<accession>A0A4D6LKS5</accession>
<keyword evidence="3" id="KW-0255">Endonuclease</keyword>
<keyword evidence="3" id="KW-0540">Nuclease</keyword>
<dbReference type="GO" id="GO:0004519">
    <property type="term" value="F:endonuclease activity"/>
    <property type="evidence" value="ECO:0007669"/>
    <property type="project" value="UniProtKB-KW"/>
</dbReference>
<feature type="repeat" description="PPR" evidence="2">
    <location>
        <begin position="1"/>
        <end position="28"/>
    </location>
</feature>
<dbReference type="PANTHER" id="PTHR47926:SF370">
    <property type="entry name" value="DYW DOMAIN-CONTAINING PROTEIN"/>
    <property type="match status" value="1"/>
</dbReference>
<gene>
    <name evidence="3" type="ORF">DEO72_LG4g293</name>
</gene>
<reference evidence="3 4" key="1">
    <citation type="submission" date="2019-04" db="EMBL/GenBank/DDBJ databases">
        <title>An improved genome assembly and genetic linkage map for asparagus bean, Vigna unguiculata ssp. sesquipedialis.</title>
        <authorList>
            <person name="Xia Q."/>
            <person name="Zhang R."/>
            <person name="Dong Y."/>
        </authorList>
    </citation>
    <scope>NUCLEOTIDE SEQUENCE [LARGE SCALE GENOMIC DNA]</scope>
    <source>
        <tissue evidence="3">Leaf</tissue>
    </source>
</reference>
<dbReference type="PANTHER" id="PTHR47926">
    <property type="entry name" value="PENTATRICOPEPTIDE REPEAT-CONTAINING PROTEIN"/>
    <property type="match status" value="1"/>
</dbReference>
<keyword evidence="4" id="KW-1185">Reference proteome</keyword>
<evidence type="ECO:0000256" key="2">
    <source>
        <dbReference type="PROSITE-ProRule" id="PRU00708"/>
    </source>
</evidence>
<sequence length="284" mass="31366">MMAAFAQNGIGKKVIETFEDMLSTGCKPDHISYVAVLSGCSHMGLVAEGKHYYDSMTQVFGISPTNEHFACMVDLLGRAGLGETAVKKLMELNVEDSGGYVILANIYAESGELENVADMRKLMKMKGIRKSPCCSWIEVDNGVHVFTVDDTSHPQIKEVYIKLEEMMKKVEDTGRYVSVVSSPHRSKKYHSEKLAFAFGLLSLPSWMPIHGAYNERSISFSSFQGWVFLLWRLLVVEVLTGVAVRKPTPTEPSFLERARLASSSLSLARDQAASAIARDCAIIA</sequence>
<dbReference type="InterPro" id="IPR011990">
    <property type="entry name" value="TPR-like_helical_dom_sf"/>
</dbReference>
<dbReference type="AlphaFoldDB" id="A0A4D6LKS5"/>
<dbReference type="Pfam" id="PF01535">
    <property type="entry name" value="PPR"/>
    <property type="match status" value="2"/>
</dbReference>
<dbReference type="InterPro" id="IPR002885">
    <property type="entry name" value="PPR_rpt"/>
</dbReference>
<dbReference type="PROSITE" id="PS51375">
    <property type="entry name" value="PPR"/>
    <property type="match status" value="1"/>
</dbReference>
<dbReference type="GO" id="GO:0009451">
    <property type="term" value="P:RNA modification"/>
    <property type="evidence" value="ECO:0007669"/>
    <property type="project" value="InterPro"/>
</dbReference>
<proteinExistence type="predicted"/>
<dbReference type="Pfam" id="PF20431">
    <property type="entry name" value="E_motif"/>
    <property type="match status" value="1"/>
</dbReference>
<dbReference type="InterPro" id="IPR046848">
    <property type="entry name" value="E_motif"/>
</dbReference>
<dbReference type="EMBL" id="CP039348">
    <property type="protein sequence ID" value="QCD89349.1"/>
    <property type="molecule type" value="Genomic_DNA"/>
</dbReference>
<dbReference type="InterPro" id="IPR046960">
    <property type="entry name" value="PPR_At4g14850-like_plant"/>
</dbReference>
<evidence type="ECO:0000313" key="4">
    <source>
        <dbReference type="Proteomes" id="UP000501690"/>
    </source>
</evidence>
<dbReference type="GO" id="GO:0003723">
    <property type="term" value="F:RNA binding"/>
    <property type="evidence" value="ECO:0007669"/>
    <property type="project" value="InterPro"/>
</dbReference>
<dbReference type="InterPro" id="IPR046849">
    <property type="entry name" value="E2_motif"/>
</dbReference>